<proteinExistence type="predicted"/>
<feature type="repeat" description="ANK" evidence="1">
    <location>
        <begin position="473"/>
        <end position="505"/>
    </location>
</feature>
<name>A0AAN8EI13_9EURO</name>
<feature type="domain" description="Clr5" evidence="2">
    <location>
        <begin position="4"/>
        <end position="56"/>
    </location>
</feature>
<dbReference type="AlphaFoldDB" id="A0AAN8EI13"/>
<evidence type="ECO:0000256" key="1">
    <source>
        <dbReference type="PROSITE-ProRule" id="PRU00023"/>
    </source>
</evidence>
<dbReference type="EMBL" id="JAKLMC020000005">
    <property type="protein sequence ID" value="KAK5956139.1"/>
    <property type="molecule type" value="Genomic_DNA"/>
</dbReference>
<dbReference type="Pfam" id="PF00023">
    <property type="entry name" value="Ank"/>
    <property type="match status" value="1"/>
</dbReference>
<feature type="repeat" description="ANK" evidence="1">
    <location>
        <begin position="526"/>
        <end position="554"/>
    </location>
</feature>
<dbReference type="InterPro" id="IPR002110">
    <property type="entry name" value="Ankyrin_rpt"/>
</dbReference>
<evidence type="ECO:0000313" key="4">
    <source>
        <dbReference type="Proteomes" id="UP001316803"/>
    </source>
</evidence>
<sequence>MPTAAQWEEHKELLRDLYMEQGKSAVFIQRQMRTVHQFDVSIGQYQRMFKRWRFVKNIKISPKNWMALSEELKRQVLKVDDVDIYFQGNFIKTESAKEALYRYDTSLLPSVKSQTLSDAVLKDILTQMLLLAFPISMAQNEDFEQEVLPALTDTAPLTRFTQSICAEAFDSISVEQPVKLSTATAPTWRIDLKSETSLPDMLRCLRAEHNPNSGHAFATMDNRRRTEWVVYWLWDAITIAGDLDWKQMRQDLADCESSVFAGHIRLPTLVKLAFIYCLAADPRPSVRNACFQVLKTCDIRKLKSSNKPVSRFLGRAVTFLLSQQAVIHDDSESLFDLLSAGAYVELDHSLHSLNWFPPAVGLMSELRITGRRNVELEGVLCERLKAGTDTTLRGTESSESGRSRWRSLPYFLALELKSSSAIAKSLLETGAVKPRSADLSKALKAGSDISIVRDILEAGISANWDVQCTPHSSLYQPLIHATEAGALDLVRLLIEHGARPNVVAPKTNISKYSPPDWAVDLPHWYCRLSPLAIAAARGDIEIMGVLLDAGADVNFCFLEDALAPLQAAIMFRRQESVKFLFRNTEINFEQATKISYMRGPTQTFRPFYLALLTMEFHTLGYIMDQELTAAISIPNSSELLVVQDIQDLLKEFFGLHALRWSAHLWKSSVWEARVESPCERLYALTQSERALLERCCAKVSTMQLRESLAYNCPPTVSSRAVHGV</sequence>
<dbReference type="Proteomes" id="UP001316803">
    <property type="component" value="Unassembled WGS sequence"/>
</dbReference>
<gene>
    <name evidence="3" type="ORF">OHC33_002712</name>
</gene>
<dbReference type="InterPro" id="IPR036770">
    <property type="entry name" value="Ankyrin_rpt-contain_sf"/>
</dbReference>
<dbReference type="Gene3D" id="1.25.40.20">
    <property type="entry name" value="Ankyrin repeat-containing domain"/>
    <property type="match status" value="1"/>
</dbReference>
<protein>
    <recommendedName>
        <fullName evidence="2">Clr5 domain-containing protein</fullName>
    </recommendedName>
</protein>
<dbReference type="InterPro" id="IPR051616">
    <property type="entry name" value="Cul2-RING_E3_ligase_SR"/>
</dbReference>
<dbReference type="SUPFAM" id="SSF48403">
    <property type="entry name" value="Ankyrin repeat"/>
    <property type="match status" value="1"/>
</dbReference>
<dbReference type="Pfam" id="PF14420">
    <property type="entry name" value="Clr5"/>
    <property type="match status" value="1"/>
</dbReference>
<comment type="caution">
    <text evidence="3">The sequence shown here is derived from an EMBL/GenBank/DDBJ whole genome shotgun (WGS) entry which is preliminary data.</text>
</comment>
<keyword evidence="1" id="KW-0040">ANK repeat</keyword>
<evidence type="ECO:0000313" key="3">
    <source>
        <dbReference type="EMBL" id="KAK5956139.1"/>
    </source>
</evidence>
<evidence type="ECO:0000259" key="2">
    <source>
        <dbReference type="Pfam" id="PF14420"/>
    </source>
</evidence>
<reference evidence="3 4" key="1">
    <citation type="submission" date="2022-12" db="EMBL/GenBank/DDBJ databases">
        <title>Genomic features and morphological characterization of a novel Knufia sp. strain isolated from spacecraft assembly facility.</title>
        <authorList>
            <person name="Teixeira M."/>
            <person name="Chander A.M."/>
            <person name="Stajich J.E."/>
            <person name="Venkateswaran K."/>
        </authorList>
    </citation>
    <scope>NUCLEOTIDE SEQUENCE [LARGE SCALE GENOMIC DNA]</scope>
    <source>
        <strain evidence="3 4">FJI-L2-BK-P2</strain>
    </source>
</reference>
<dbReference type="InterPro" id="IPR025676">
    <property type="entry name" value="Clr5_dom"/>
</dbReference>
<organism evidence="3 4">
    <name type="scientific">Knufia fluminis</name>
    <dbReference type="NCBI Taxonomy" id="191047"/>
    <lineage>
        <taxon>Eukaryota</taxon>
        <taxon>Fungi</taxon>
        <taxon>Dikarya</taxon>
        <taxon>Ascomycota</taxon>
        <taxon>Pezizomycotina</taxon>
        <taxon>Eurotiomycetes</taxon>
        <taxon>Chaetothyriomycetidae</taxon>
        <taxon>Chaetothyriales</taxon>
        <taxon>Trichomeriaceae</taxon>
        <taxon>Knufia</taxon>
    </lineage>
</organism>
<accession>A0AAN8EI13</accession>
<dbReference type="PANTHER" id="PTHR46224:SF64">
    <property type="entry name" value="IQ MOTIF AND ANKYRIN REPEAT DOMAIN-CONTAINING PROTEIN 1"/>
    <property type="match status" value="1"/>
</dbReference>
<dbReference type="PANTHER" id="PTHR46224">
    <property type="entry name" value="ANKYRIN REPEAT FAMILY PROTEIN"/>
    <property type="match status" value="1"/>
</dbReference>
<keyword evidence="4" id="KW-1185">Reference proteome</keyword>
<dbReference type="SMART" id="SM00248">
    <property type="entry name" value="ANK"/>
    <property type="match status" value="2"/>
</dbReference>
<dbReference type="PROSITE" id="PS50297">
    <property type="entry name" value="ANK_REP_REGION"/>
    <property type="match status" value="1"/>
</dbReference>
<dbReference type="PROSITE" id="PS50088">
    <property type="entry name" value="ANK_REPEAT"/>
    <property type="match status" value="2"/>
</dbReference>